<keyword evidence="2" id="KW-1133">Transmembrane helix</keyword>
<dbReference type="Gene3D" id="3.40.720.10">
    <property type="entry name" value="Alkaline Phosphatase, subunit A"/>
    <property type="match status" value="1"/>
</dbReference>
<accession>A0A834Q7Q9</accession>
<evidence type="ECO:0000256" key="2">
    <source>
        <dbReference type="SAM" id="Phobius"/>
    </source>
</evidence>
<organism evidence="3 4">
    <name type="scientific">Marmota monax</name>
    <name type="common">Woodchuck</name>
    <dbReference type="NCBI Taxonomy" id="9995"/>
    <lineage>
        <taxon>Eukaryota</taxon>
        <taxon>Metazoa</taxon>
        <taxon>Chordata</taxon>
        <taxon>Craniata</taxon>
        <taxon>Vertebrata</taxon>
        <taxon>Euteleostomi</taxon>
        <taxon>Mammalia</taxon>
        <taxon>Eutheria</taxon>
        <taxon>Euarchontoglires</taxon>
        <taxon>Glires</taxon>
        <taxon>Rodentia</taxon>
        <taxon>Sciuromorpha</taxon>
        <taxon>Sciuridae</taxon>
        <taxon>Xerinae</taxon>
        <taxon>Marmotini</taxon>
        <taxon>Marmota</taxon>
    </lineage>
</organism>
<reference evidence="3" key="1">
    <citation type="submission" date="2020-08" db="EMBL/GenBank/DDBJ databases">
        <authorList>
            <person name="Shumante A."/>
            <person name="Zimin A.V."/>
            <person name="Puiu D."/>
            <person name="Salzberg S.L."/>
        </authorList>
    </citation>
    <scope>NUCLEOTIDE SEQUENCE</scope>
    <source>
        <strain evidence="3">WC2-LM</strain>
        <tissue evidence="3">Liver</tissue>
    </source>
</reference>
<keyword evidence="2" id="KW-0812">Transmembrane</keyword>
<evidence type="ECO:0000256" key="1">
    <source>
        <dbReference type="SAM" id="MobiDB-lite"/>
    </source>
</evidence>
<dbReference type="AlphaFoldDB" id="A0A834Q7Q9"/>
<dbReference type="Proteomes" id="UP000662637">
    <property type="component" value="Unassembled WGS sequence"/>
</dbReference>
<dbReference type="Gene3D" id="1.10.287.550">
    <property type="entry name" value="Helix hairpin bin"/>
    <property type="match status" value="1"/>
</dbReference>
<protein>
    <submittedName>
        <fullName evidence="3">Uncharacterized protein</fullName>
    </submittedName>
</protein>
<sequence length="180" mass="19673">MAPGFFVPGNTCAVGVADHPTPLSGKWNQGVRCASRGDHCHHPLNHGFDYFYRLPFTLVNDCDPNRPPELWVTVTARFSCYACVLAMGVLTLAATKLSGLLLVPWTTVGGPASLLFLFFTTWFSSCWFLRCWKLYAHAEPPGHQAAHGCGEHHQTDAAGSHGLHPKVGTLTMWGEPDSEP</sequence>
<comment type="caution">
    <text evidence="3">The sequence shown here is derived from an EMBL/GenBank/DDBJ whole genome shotgun (WGS) entry which is preliminary data.</text>
</comment>
<keyword evidence="2" id="KW-0472">Membrane</keyword>
<evidence type="ECO:0000313" key="4">
    <source>
        <dbReference type="Proteomes" id="UP000662637"/>
    </source>
</evidence>
<feature type="transmembrane region" description="Helical" evidence="2">
    <location>
        <begin position="108"/>
        <end position="129"/>
    </location>
</feature>
<gene>
    <name evidence="3" type="ORF">GHT09_017872</name>
</gene>
<dbReference type="EMBL" id="WJEC01006950">
    <property type="protein sequence ID" value="KAF7470826.1"/>
    <property type="molecule type" value="Genomic_DNA"/>
</dbReference>
<proteinExistence type="predicted"/>
<feature type="region of interest" description="Disordered" evidence="1">
    <location>
        <begin position="146"/>
        <end position="165"/>
    </location>
</feature>
<name>A0A834Q7Q9_MARMO</name>
<dbReference type="InterPro" id="IPR017850">
    <property type="entry name" value="Alkaline_phosphatase_core_sf"/>
</dbReference>
<feature type="transmembrane region" description="Helical" evidence="2">
    <location>
        <begin position="78"/>
        <end position="102"/>
    </location>
</feature>
<evidence type="ECO:0000313" key="3">
    <source>
        <dbReference type="EMBL" id="KAF7470826.1"/>
    </source>
</evidence>
<dbReference type="SUPFAM" id="SSF53649">
    <property type="entry name" value="Alkaline phosphatase-like"/>
    <property type="match status" value="1"/>
</dbReference>